<feature type="region of interest" description="Disordered" evidence="1">
    <location>
        <begin position="65"/>
        <end position="107"/>
    </location>
</feature>
<feature type="region of interest" description="Disordered" evidence="1">
    <location>
        <begin position="190"/>
        <end position="226"/>
    </location>
</feature>
<name>A0A392MQK8_9FABA</name>
<comment type="caution">
    <text evidence="3">The sequence shown here is derived from an EMBL/GenBank/DDBJ whole genome shotgun (WGS) entry which is preliminary data.</text>
</comment>
<protein>
    <submittedName>
        <fullName evidence="3">Protein STICHEL-like</fullName>
    </submittedName>
</protein>
<proteinExistence type="predicted"/>
<feature type="compositionally biased region" description="Basic and acidic residues" evidence="1">
    <location>
        <begin position="193"/>
        <end position="203"/>
    </location>
</feature>
<dbReference type="InterPro" id="IPR054506">
    <property type="entry name" value="DnaA_N-like_STI"/>
</dbReference>
<sequence>AGVLVAYVAFGDEDVKLRVERFLSSITNSLEIVLRRIVEVRIILLPDGEGEKHLPGLKQSASTLASEDEQRRGQMNGTVSYSSLPQSAMGSSDILTEGNGVKERRRDNPVQRIESIIREQRLETAWLQAVEKGSPGSLSRLRPEKNQVLPQDGVYCVKPMESMDSTRYSSHQHMDDDTNSDLKILSLKNGRVLQKDQSSKRGDSYPMSPSILHDSSLAIMSGKDNP</sequence>
<evidence type="ECO:0000259" key="2">
    <source>
        <dbReference type="Pfam" id="PF23007"/>
    </source>
</evidence>
<organism evidence="3 4">
    <name type="scientific">Trifolium medium</name>
    <dbReference type="NCBI Taxonomy" id="97028"/>
    <lineage>
        <taxon>Eukaryota</taxon>
        <taxon>Viridiplantae</taxon>
        <taxon>Streptophyta</taxon>
        <taxon>Embryophyta</taxon>
        <taxon>Tracheophyta</taxon>
        <taxon>Spermatophyta</taxon>
        <taxon>Magnoliopsida</taxon>
        <taxon>eudicotyledons</taxon>
        <taxon>Gunneridae</taxon>
        <taxon>Pentapetalae</taxon>
        <taxon>rosids</taxon>
        <taxon>fabids</taxon>
        <taxon>Fabales</taxon>
        <taxon>Fabaceae</taxon>
        <taxon>Papilionoideae</taxon>
        <taxon>50 kb inversion clade</taxon>
        <taxon>NPAAA clade</taxon>
        <taxon>Hologalegina</taxon>
        <taxon>IRL clade</taxon>
        <taxon>Trifolieae</taxon>
        <taxon>Trifolium</taxon>
    </lineage>
</organism>
<evidence type="ECO:0000256" key="1">
    <source>
        <dbReference type="SAM" id="MobiDB-lite"/>
    </source>
</evidence>
<feature type="domain" description="STICHEL DnaA-N-like alpha-beta" evidence="2">
    <location>
        <begin position="2"/>
        <end position="44"/>
    </location>
</feature>
<dbReference type="Proteomes" id="UP000265520">
    <property type="component" value="Unassembled WGS sequence"/>
</dbReference>
<dbReference type="AlphaFoldDB" id="A0A392MQK8"/>
<feature type="compositionally biased region" description="Polar residues" evidence="1">
    <location>
        <begin position="73"/>
        <end position="94"/>
    </location>
</feature>
<evidence type="ECO:0000313" key="4">
    <source>
        <dbReference type="Proteomes" id="UP000265520"/>
    </source>
</evidence>
<dbReference type="Pfam" id="PF23007">
    <property type="entry name" value="DnaA_N-like_STI"/>
    <property type="match status" value="1"/>
</dbReference>
<accession>A0A392MQK8</accession>
<reference evidence="3 4" key="1">
    <citation type="journal article" date="2018" name="Front. Plant Sci.">
        <title>Red Clover (Trifolium pratense) and Zigzag Clover (T. medium) - A Picture of Genomic Similarities and Differences.</title>
        <authorList>
            <person name="Dluhosova J."/>
            <person name="Istvanek J."/>
            <person name="Nedelnik J."/>
            <person name="Repkova J."/>
        </authorList>
    </citation>
    <scope>NUCLEOTIDE SEQUENCE [LARGE SCALE GENOMIC DNA]</scope>
    <source>
        <strain evidence="4">cv. 10/8</strain>
        <tissue evidence="3">Leaf</tissue>
    </source>
</reference>
<evidence type="ECO:0000313" key="3">
    <source>
        <dbReference type="EMBL" id="MCH89701.1"/>
    </source>
</evidence>
<gene>
    <name evidence="3" type="ORF">A2U01_0010601</name>
</gene>
<feature type="non-terminal residue" evidence="3">
    <location>
        <position position="1"/>
    </location>
</feature>
<keyword evidence="4" id="KW-1185">Reference proteome</keyword>
<dbReference type="EMBL" id="LXQA010016695">
    <property type="protein sequence ID" value="MCH89701.1"/>
    <property type="molecule type" value="Genomic_DNA"/>
</dbReference>